<reference evidence="1" key="1">
    <citation type="submission" date="2022-06" db="EMBL/GenBank/DDBJ databases">
        <title>Phylogenomic reconstructions and comparative analyses of Kickxellomycotina fungi.</title>
        <authorList>
            <person name="Reynolds N.K."/>
            <person name="Stajich J.E."/>
            <person name="Barry K."/>
            <person name="Grigoriev I.V."/>
            <person name="Crous P."/>
            <person name="Smith M.E."/>
        </authorList>
    </citation>
    <scope>NUCLEOTIDE SEQUENCE</scope>
    <source>
        <strain evidence="1">RSA 2271</strain>
    </source>
</reference>
<accession>A0ACC1HEA9</accession>
<keyword evidence="1" id="KW-0808">Transferase</keyword>
<comment type="caution">
    <text evidence="1">The sequence shown here is derived from an EMBL/GenBank/DDBJ whole genome shotgun (WGS) entry which is preliminary data.</text>
</comment>
<protein>
    <submittedName>
        <fullName evidence="1">Bifunctional uridylate/adenylate kinase</fullName>
        <ecNumber evidence="1">2.7.4.14</ecNumber>
    </submittedName>
</protein>
<keyword evidence="1" id="KW-0418">Kinase</keyword>
<dbReference type="EC" id="2.7.4.14" evidence="1"/>
<organism evidence="1 2">
    <name type="scientific">Spiromyces aspiralis</name>
    <dbReference type="NCBI Taxonomy" id="68401"/>
    <lineage>
        <taxon>Eukaryota</taxon>
        <taxon>Fungi</taxon>
        <taxon>Fungi incertae sedis</taxon>
        <taxon>Zoopagomycota</taxon>
        <taxon>Kickxellomycotina</taxon>
        <taxon>Kickxellomycetes</taxon>
        <taxon>Kickxellales</taxon>
        <taxon>Kickxellaceae</taxon>
        <taxon>Spiromyces</taxon>
    </lineage>
</organism>
<evidence type="ECO:0000313" key="1">
    <source>
        <dbReference type="EMBL" id="KAJ1673966.1"/>
    </source>
</evidence>
<proteinExistence type="predicted"/>
<name>A0ACC1HEA9_9FUNG</name>
<evidence type="ECO:0000313" key="2">
    <source>
        <dbReference type="Proteomes" id="UP001145114"/>
    </source>
</evidence>
<dbReference type="Proteomes" id="UP001145114">
    <property type="component" value="Unassembled WGS sequence"/>
</dbReference>
<sequence>MNGRIVQGLLLRSKRQPISASRRVVAIAHQRATPVRHIQYSSKKYNEESGGDSKSDSAKASDSRKGPTAPAVFAVASIIIAAYYSLVRPRLKERQQQQPEQQGEKLVEDVNKPNDDEAAKSFPFHKKTVVFVLGGPGSGKGTNSAKLVEDFGFVHLSAGDLLRAEQQRPGSKYGELIAHYIREGMIVPHEITIKLLRNAMMAHPESDRFLIDGFPRNLVQAKAFEDTVTRCKKVLYYECPESIMLERLLKRGEISGRSDDNLESIRKRFRVFHNESYPVIEEFSKQGKVISVSCQASPEAVYADTKMKVTKIFSPK</sequence>
<gene>
    <name evidence="1" type="primary">URA6</name>
    <name evidence="1" type="ORF">EV182_004230</name>
</gene>
<dbReference type="EMBL" id="JAMZIH010006397">
    <property type="protein sequence ID" value="KAJ1673966.1"/>
    <property type="molecule type" value="Genomic_DNA"/>
</dbReference>
<keyword evidence="2" id="KW-1185">Reference proteome</keyword>